<sequence>MFAIDYLRIKKADSSFVAGKAVKAKPVAAIVNFKPKSTDGRELNLDFETGTLADWIADGNAWEGQPVKGDTVFARRQDMRSNHEGDYWIGGYEKLGDKGTGTLTSAPFVVNHRYATFLTNGGDGEKTRVELVRKDSGKAIYTMTGTKSETMRRVTVDLRPHMGQEIMVRLVDSHSGGWGHLNFDHFRFYDKRPSEITPLKVALKVDEYPHAGLSAQDAAAAMKLPDGFSVTVGAAEPQVQQPIAMAIDDRGRVWIAEAYEYPIRKKGDTGRDRILIFEDTDGDGSLDNRKVFAEGLNLVSGLEVGFGGVWVGAAPYLMFIPDRDGDDKPDSAPEILLDGWGYEDTHETLNAFIWGPDGWLYGCHGVFTHSKVGKPGTPDAERVPLNCAVWRYHPLRHEFDVFAHGTSNPWGVDFNDHGQAFITACVIPHLYHMIDGARYQRQGGRHFNPYTYRDIPTIADHLHYLGATPHGGNSKSDAAGGGHAHAGAMIYLGGKWPEKYRNQLFMNNIHGQRLNMDVLKPNGSGYVGSHGPDFLMTGDQASQILNIRYGPDGNAWMIDWYDMQACHRREAEIHDRTNGRIYKVSYGKSDSSAPATSLASMSDLELAKLVLQKNDWYVRHSRRNLQERSAARSIDAAATAYLHDVLGNSDDDTRRLRAAWSLHVIGELSSKNIESMLGDASLYVRGWAIQLAMEQQGDAAPFLKRFVELARDDDSQVVRLYLASAAQNLPLNDRWELLSALTSHAADASDHNLPLLYWYAAEPLADEDTGKALALAMSAGENIPLIREFMLRRIGSGGADAAMAALVDGLGSAKTPNLQLTFLGAIRSALAGQRQVKAPNQWSAVSAGLLKSNHADVRLQATALGVTFGDKAAFAAMRSQIEDGSGDTKTRLVALNSLLDAGDPGLVPTLRTLLTADGPLREAAIGGLAQYDDPTVASALLKSYADFTPDQRRMTLGTLCARASSGVTLLKAIESKQIAGSDLTADLVRQLQFLKNKNIDTLLQDVWGTARESAADKLKMIAKMKTLVTSDKHPPADTELGRAIFAKTCMKCHVLYGAGFKIGPDLTGSNRSNIDYLLSNIVDPSAVMAKEYLPTTLLTADGRVVSGLIKAEDDTSITLQTSDRKVIVPKDEIDERVEGTKSMMPDDQLKQFSPHEVRSLIAYLQGKQQTPMLANAENAAAIFNGRDLTGWSGTEGLWSVENGELVGRTGGLKRNEWIVSDLSAENFHLTLEVKLVDNAGNSGIQFRSKAHDGEVSGYQADVGKGWWGKLYEEHGRALLWDKSGEQHVQLGDWNKYEVIATGHHITTKINGKICVDLEDAEGAHRGIIAFQLHSGGKTEVRFRNIQLEVLPMEQHEENE</sequence>
<dbReference type="Pfam" id="PF06439">
    <property type="entry name" value="3keto-disac_hyd"/>
    <property type="match status" value="1"/>
</dbReference>
<dbReference type="GO" id="GO:0009055">
    <property type="term" value="F:electron transfer activity"/>
    <property type="evidence" value="ECO:0007669"/>
    <property type="project" value="InterPro"/>
</dbReference>
<dbReference type="InterPro" id="IPR009056">
    <property type="entry name" value="Cyt_c-like_dom"/>
</dbReference>
<dbReference type="InterPro" id="IPR010496">
    <property type="entry name" value="AL/BT2_dom"/>
</dbReference>
<reference evidence="6 7" key="1">
    <citation type="submission" date="2017-06" db="EMBL/GenBank/DDBJ databases">
        <title>Description of Rhodopirellula bahusiensis sp. nov.</title>
        <authorList>
            <person name="Kizina J."/>
            <person name="Harder J."/>
        </authorList>
    </citation>
    <scope>NUCLEOTIDE SEQUENCE [LARGE SCALE GENOMIC DNA]</scope>
    <source>
        <strain evidence="6 7">SWK21</strain>
    </source>
</reference>
<dbReference type="Pfam" id="PF23500">
    <property type="entry name" value="DUF7133"/>
    <property type="match status" value="1"/>
</dbReference>
<evidence type="ECO:0000313" key="7">
    <source>
        <dbReference type="Proteomes" id="UP000225740"/>
    </source>
</evidence>
<dbReference type="OrthoDB" id="225269at2"/>
<dbReference type="Gene3D" id="2.60.120.260">
    <property type="entry name" value="Galactose-binding domain-like"/>
    <property type="match status" value="1"/>
</dbReference>
<dbReference type="InterPro" id="IPR013427">
    <property type="entry name" value="Haem-bd_dom_put"/>
</dbReference>
<dbReference type="InterPro" id="IPR011042">
    <property type="entry name" value="6-blade_b-propeller_TolB-like"/>
</dbReference>
<evidence type="ECO:0000256" key="3">
    <source>
        <dbReference type="ARBA" id="ARBA00023004"/>
    </source>
</evidence>
<name>A0A2G1WE56_9BACT</name>
<keyword evidence="7" id="KW-1185">Reference proteome</keyword>
<dbReference type="GO" id="GO:0020037">
    <property type="term" value="F:heme binding"/>
    <property type="evidence" value="ECO:0007669"/>
    <property type="project" value="InterPro"/>
</dbReference>
<dbReference type="InterPro" id="IPR011989">
    <property type="entry name" value="ARM-like"/>
</dbReference>
<dbReference type="Proteomes" id="UP000225740">
    <property type="component" value="Unassembled WGS sequence"/>
</dbReference>
<keyword evidence="3 4" id="KW-0408">Iron</keyword>
<dbReference type="PROSITE" id="PS51007">
    <property type="entry name" value="CYTC"/>
    <property type="match status" value="1"/>
</dbReference>
<dbReference type="InterPro" id="IPR011041">
    <property type="entry name" value="Quinoprot_gluc/sorb_DH_b-prop"/>
</dbReference>
<dbReference type="GO" id="GO:0046872">
    <property type="term" value="F:metal ion binding"/>
    <property type="evidence" value="ECO:0007669"/>
    <property type="project" value="UniProtKB-KW"/>
</dbReference>
<protein>
    <submittedName>
        <fullName evidence="6">Dehydrogenase</fullName>
    </submittedName>
</protein>
<evidence type="ECO:0000256" key="2">
    <source>
        <dbReference type="ARBA" id="ARBA00022723"/>
    </source>
</evidence>
<dbReference type="InterPro" id="IPR016024">
    <property type="entry name" value="ARM-type_fold"/>
</dbReference>
<evidence type="ECO:0000256" key="1">
    <source>
        <dbReference type="ARBA" id="ARBA00022617"/>
    </source>
</evidence>
<dbReference type="PANTHER" id="PTHR33546">
    <property type="entry name" value="LARGE, MULTIFUNCTIONAL SECRETED PROTEIN-RELATED"/>
    <property type="match status" value="1"/>
</dbReference>
<evidence type="ECO:0000259" key="5">
    <source>
        <dbReference type="PROSITE" id="PS51007"/>
    </source>
</evidence>
<dbReference type="Gene3D" id="1.10.760.10">
    <property type="entry name" value="Cytochrome c-like domain"/>
    <property type="match status" value="1"/>
</dbReference>
<dbReference type="SUPFAM" id="SSF48371">
    <property type="entry name" value="ARM repeat"/>
    <property type="match status" value="1"/>
</dbReference>
<accession>A0A2G1WE56</accession>
<keyword evidence="2 4" id="KW-0479">Metal-binding</keyword>
<dbReference type="EMBL" id="NIZW01000001">
    <property type="protein sequence ID" value="PHQ37297.1"/>
    <property type="molecule type" value="Genomic_DNA"/>
</dbReference>
<dbReference type="Gene3D" id="2.120.10.30">
    <property type="entry name" value="TolB, C-terminal domain"/>
    <property type="match status" value="1"/>
</dbReference>
<evidence type="ECO:0000256" key="4">
    <source>
        <dbReference type="PROSITE-ProRule" id="PRU00433"/>
    </source>
</evidence>
<dbReference type="InterPro" id="IPR036909">
    <property type="entry name" value="Cyt_c-like_dom_sf"/>
</dbReference>
<keyword evidence="1 4" id="KW-0349">Heme</keyword>
<comment type="caution">
    <text evidence="6">The sequence shown here is derived from an EMBL/GenBank/DDBJ whole genome shotgun (WGS) entry which is preliminary data.</text>
</comment>
<dbReference type="SUPFAM" id="SSF50952">
    <property type="entry name" value="Soluble quinoprotein glucose dehydrogenase"/>
    <property type="match status" value="1"/>
</dbReference>
<dbReference type="InterPro" id="IPR013428">
    <property type="entry name" value="Membrane-bound_put_N"/>
</dbReference>
<dbReference type="PANTHER" id="PTHR33546:SF1">
    <property type="entry name" value="LARGE, MULTIFUNCTIONAL SECRETED PROTEIN"/>
    <property type="match status" value="1"/>
</dbReference>
<proteinExistence type="predicted"/>
<dbReference type="GO" id="GO:0016787">
    <property type="term" value="F:hydrolase activity"/>
    <property type="evidence" value="ECO:0007669"/>
    <property type="project" value="InterPro"/>
</dbReference>
<evidence type="ECO:0000313" key="6">
    <source>
        <dbReference type="EMBL" id="PHQ37297.1"/>
    </source>
</evidence>
<dbReference type="Gene3D" id="2.60.120.560">
    <property type="entry name" value="Exo-inulinase, domain 1"/>
    <property type="match status" value="1"/>
</dbReference>
<dbReference type="SUPFAM" id="SSF46626">
    <property type="entry name" value="Cytochrome c"/>
    <property type="match status" value="1"/>
</dbReference>
<organism evidence="6 7">
    <name type="scientific">Rhodopirellula bahusiensis</name>
    <dbReference type="NCBI Taxonomy" id="2014065"/>
    <lineage>
        <taxon>Bacteria</taxon>
        <taxon>Pseudomonadati</taxon>
        <taxon>Planctomycetota</taxon>
        <taxon>Planctomycetia</taxon>
        <taxon>Pirellulales</taxon>
        <taxon>Pirellulaceae</taxon>
        <taxon>Rhodopirellula</taxon>
    </lineage>
</organism>
<feature type="domain" description="Cytochrome c" evidence="5">
    <location>
        <begin position="1036"/>
        <end position="1168"/>
    </location>
</feature>
<dbReference type="NCBIfam" id="TIGR02603">
    <property type="entry name" value="CxxCH_TIGR02603"/>
    <property type="match status" value="1"/>
</dbReference>
<gene>
    <name evidence="6" type="ORF">CEE69_01105</name>
</gene>
<dbReference type="InterPro" id="IPR055557">
    <property type="entry name" value="DUF7133"/>
</dbReference>
<dbReference type="Gene3D" id="1.25.10.10">
    <property type="entry name" value="Leucine-rich Repeat Variant"/>
    <property type="match status" value="1"/>
</dbReference>
<dbReference type="NCBIfam" id="TIGR02604">
    <property type="entry name" value="Piru_Ver_Nterm"/>
    <property type="match status" value="1"/>
</dbReference>